<dbReference type="Gene3D" id="3.40.50.720">
    <property type="entry name" value="NAD(P)-binding Rossmann-like Domain"/>
    <property type="match status" value="1"/>
</dbReference>
<evidence type="ECO:0000313" key="3">
    <source>
        <dbReference type="EMBL" id="SUZ71788.1"/>
    </source>
</evidence>
<protein>
    <recommendedName>
        <fullName evidence="4">Ketoreductase (KR) domain-containing protein</fullName>
    </recommendedName>
</protein>
<proteinExistence type="inferred from homology"/>
<dbReference type="InterPro" id="IPR002347">
    <property type="entry name" value="SDR_fam"/>
</dbReference>
<evidence type="ECO:0008006" key="4">
    <source>
        <dbReference type="Google" id="ProtNLM"/>
    </source>
</evidence>
<dbReference type="GO" id="GO:0016491">
    <property type="term" value="F:oxidoreductase activity"/>
    <property type="evidence" value="ECO:0007669"/>
    <property type="project" value="UniProtKB-KW"/>
</dbReference>
<dbReference type="PANTHER" id="PTHR43669">
    <property type="entry name" value="5-KETO-D-GLUCONATE 5-REDUCTASE"/>
    <property type="match status" value="1"/>
</dbReference>
<dbReference type="InterPro" id="IPR036291">
    <property type="entry name" value="NAD(P)-bd_dom_sf"/>
</dbReference>
<name>A0A381PYT6_9ZZZZ</name>
<dbReference type="FunFam" id="3.40.50.720:FF:000084">
    <property type="entry name" value="Short-chain dehydrogenase reductase"/>
    <property type="match status" value="1"/>
</dbReference>
<reference evidence="3" key="1">
    <citation type="submission" date="2018-05" db="EMBL/GenBank/DDBJ databases">
        <authorList>
            <person name="Lanie J.A."/>
            <person name="Ng W.-L."/>
            <person name="Kazmierczak K.M."/>
            <person name="Andrzejewski T.M."/>
            <person name="Davidsen T.M."/>
            <person name="Wayne K.J."/>
            <person name="Tettelin H."/>
            <person name="Glass J.I."/>
            <person name="Rusch D."/>
            <person name="Podicherti R."/>
            <person name="Tsui H.-C.T."/>
            <person name="Winkler M.E."/>
        </authorList>
    </citation>
    <scope>NUCLEOTIDE SEQUENCE</scope>
</reference>
<dbReference type="SUPFAM" id="SSF51735">
    <property type="entry name" value="NAD(P)-binding Rossmann-fold domains"/>
    <property type="match status" value="1"/>
</dbReference>
<dbReference type="Pfam" id="PF13561">
    <property type="entry name" value="adh_short_C2"/>
    <property type="match status" value="1"/>
</dbReference>
<dbReference type="AlphaFoldDB" id="A0A381PYT6"/>
<dbReference type="CDD" id="cd05233">
    <property type="entry name" value="SDR_c"/>
    <property type="match status" value="1"/>
</dbReference>
<dbReference type="EMBL" id="UINC01001133">
    <property type="protein sequence ID" value="SUZ71788.1"/>
    <property type="molecule type" value="Genomic_DNA"/>
</dbReference>
<gene>
    <name evidence="3" type="ORF">METZ01_LOCUS24642</name>
</gene>
<feature type="non-terminal residue" evidence="3">
    <location>
        <position position="1"/>
    </location>
</feature>
<keyword evidence="2" id="KW-0560">Oxidoreductase</keyword>
<organism evidence="3">
    <name type="scientific">marine metagenome</name>
    <dbReference type="NCBI Taxonomy" id="408172"/>
    <lineage>
        <taxon>unclassified sequences</taxon>
        <taxon>metagenomes</taxon>
        <taxon>ecological metagenomes</taxon>
    </lineage>
</organism>
<sequence>VALVTGGGSGLGLGMATAMARHGAAVVLACRRPETGEAAAAALRDSGYDARCVRCDVTSADDLEAAVASTVTTHGRLDCLVHNAVAPPGPPGPVEEVDLDRWEALVATSLRAVFDGARAAYPYLSAAGGSMVLMTSASGIEGSASLPAYAMVKAAQRTLAKGLAVEWGPVGIRVNCIAPLGLTGALSAACEANPVLEERLVRRTPLGRLGDPVEDVGPAAVFLASDLARYVTGQTLVVDGGGFLGL</sequence>
<evidence type="ECO:0000256" key="1">
    <source>
        <dbReference type="ARBA" id="ARBA00006484"/>
    </source>
</evidence>
<comment type="similarity">
    <text evidence="1">Belongs to the short-chain dehydrogenases/reductases (SDR) family.</text>
</comment>
<dbReference type="PANTHER" id="PTHR43669:SF3">
    <property type="entry name" value="ALCOHOL DEHYDROGENASE, PUTATIVE (AFU_ORTHOLOGUE AFUA_3G03445)-RELATED"/>
    <property type="match status" value="1"/>
</dbReference>
<accession>A0A381PYT6</accession>
<evidence type="ECO:0000256" key="2">
    <source>
        <dbReference type="ARBA" id="ARBA00023002"/>
    </source>
</evidence>
<dbReference type="PRINTS" id="PR00081">
    <property type="entry name" value="GDHRDH"/>
</dbReference>